<feature type="domain" description="ImpA C-terminal" evidence="3">
    <location>
        <begin position="287"/>
        <end position="430"/>
    </location>
</feature>
<evidence type="ECO:0000259" key="3">
    <source>
        <dbReference type="Pfam" id="PF12486"/>
    </source>
</evidence>
<feature type="transmembrane region" description="Helical" evidence="1">
    <location>
        <begin position="220"/>
        <end position="241"/>
    </location>
</feature>
<dbReference type="Pfam" id="PF06812">
    <property type="entry name" value="ImpA_N"/>
    <property type="match status" value="1"/>
</dbReference>
<keyword evidence="1" id="KW-0812">Transmembrane</keyword>
<dbReference type="InterPro" id="IPR021069">
    <property type="entry name" value="ImpA_C"/>
</dbReference>
<dbReference type="PANTHER" id="PTHR37024:SF5">
    <property type="entry name" value="IMPA N-TERMINAL DOMAIN-CONTAINING PROTEIN"/>
    <property type="match status" value="1"/>
</dbReference>
<sequence>MNDTPARKIKTGGDPRTLPDYALLRDELNKLTHPARPDVNWQYVEKLCLSLFEQNGVELQTAAWYTLARTHLAGLNGLNEGLGILEALISHQWGAIWPQAIAARVDILNSLSQRLQQLMRTWSLKGGDLKALYLAEQRLSHLGAVLEERELKHLSQLDTLRNLIHNGAVRLENADDSSLKVEDVGENAPQSADKWVYVVESQRQPNVDVSVAVAALRQKWAFFAAGMSTMLLVSLATAYGWHALHQPDPQLARLDATLAPLPQPLSAAQLQALKPPASAAQSYINATQRQLAHLERLSPDWTLTYSRQLLEQAQTLWPEQATPLQSQWQRQIKASALPTEKLNGWHQGMTTLQKLSDRLNGLDEQKGKYMTVSELKSVVFSTMQSFNQSIPVEEQLRVLSQYTAGEPLPEAARSQLEMHLKQLIARYTMLVQPEMYRINENNIKE</sequence>
<name>A0A6G9RI21_9ENTR</name>
<evidence type="ECO:0008006" key="6">
    <source>
        <dbReference type="Google" id="ProtNLM"/>
    </source>
</evidence>
<accession>A0A6G9RI21</accession>
<dbReference type="InterPro" id="IPR010657">
    <property type="entry name" value="ImpA_N"/>
</dbReference>
<keyword evidence="1" id="KW-0472">Membrane</keyword>
<reference evidence="4 5" key="1">
    <citation type="submission" date="2020-02" db="EMBL/GenBank/DDBJ databases">
        <title>Whole genome PO2S7.</title>
        <authorList>
            <person name="Singha K.M."/>
        </authorList>
    </citation>
    <scope>NUCLEOTIDE SEQUENCE [LARGE SCALE GENOMIC DNA]</scope>
    <source>
        <strain evidence="4 5">PO2S7</strain>
    </source>
</reference>
<gene>
    <name evidence="4" type="ORF">GY169_06875</name>
</gene>
<dbReference type="KEGG" id="kgn:GY169_06875"/>
<evidence type="ECO:0000259" key="2">
    <source>
        <dbReference type="Pfam" id="PF06812"/>
    </source>
</evidence>
<dbReference type="RefSeq" id="WP_167575321.1">
    <property type="nucleotide sequence ID" value="NZ_CP050321.1"/>
</dbReference>
<dbReference type="Pfam" id="PF12486">
    <property type="entry name" value="VasL"/>
    <property type="match status" value="1"/>
</dbReference>
<protein>
    <recommendedName>
        <fullName evidence="6">Type VI secretion system ImpA family N-terminal domain-containing protein</fullName>
    </recommendedName>
</protein>
<dbReference type="EMBL" id="CP050321">
    <property type="protein sequence ID" value="QIR26550.1"/>
    <property type="molecule type" value="Genomic_DNA"/>
</dbReference>
<dbReference type="Proteomes" id="UP000503580">
    <property type="component" value="Chromosome"/>
</dbReference>
<keyword evidence="5" id="KW-1185">Reference proteome</keyword>
<proteinExistence type="predicted"/>
<organism evidence="4 5">
    <name type="scientific">Kluyvera genomosp. 3</name>
    <dbReference type="NCBI Taxonomy" id="2774055"/>
    <lineage>
        <taxon>Bacteria</taxon>
        <taxon>Pseudomonadati</taxon>
        <taxon>Pseudomonadota</taxon>
        <taxon>Gammaproteobacteria</taxon>
        <taxon>Enterobacterales</taxon>
        <taxon>Enterobacteriaceae</taxon>
        <taxon>Kluyvera</taxon>
    </lineage>
</organism>
<dbReference type="AlphaFoldDB" id="A0A6G9RI21"/>
<keyword evidence="1" id="KW-1133">Transmembrane helix</keyword>
<evidence type="ECO:0000313" key="5">
    <source>
        <dbReference type="Proteomes" id="UP000503580"/>
    </source>
</evidence>
<evidence type="ECO:0000313" key="4">
    <source>
        <dbReference type="EMBL" id="QIR26550.1"/>
    </source>
</evidence>
<evidence type="ECO:0000256" key="1">
    <source>
        <dbReference type="SAM" id="Phobius"/>
    </source>
</evidence>
<feature type="domain" description="ImpA N-terminal" evidence="2">
    <location>
        <begin position="10"/>
        <end position="111"/>
    </location>
</feature>
<dbReference type="PANTHER" id="PTHR37024">
    <property type="entry name" value="TYPE VI SECRETION SYSTEM DUF2094 AND IMPA-RELATED DOMAIN PROTEIN"/>
    <property type="match status" value="1"/>
</dbReference>